<dbReference type="Proteomes" id="UP000249590">
    <property type="component" value="Unassembled WGS sequence"/>
</dbReference>
<gene>
    <name evidence="4" type="ORF">DLJ53_09410</name>
</gene>
<dbReference type="PROSITE" id="PS51257">
    <property type="entry name" value="PROKAR_LIPOPROTEIN"/>
    <property type="match status" value="1"/>
</dbReference>
<feature type="compositionally biased region" description="Gly residues" evidence="1">
    <location>
        <begin position="176"/>
        <end position="191"/>
    </location>
</feature>
<proteinExistence type="predicted"/>
<dbReference type="InterPro" id="IPR005546">
    <property type="entry name" value="Autotransporte_beta"/>
</dbReference>
<reference evidence="4 5" key="1">
    <citation type="submission" date="2018-05" db="EMBL/GenBank/DDBJ databases">
        <title>Acuticoccus sediminis sp. nov., isolated from deep-sea sediment of Indian Ocean.</title>
        <authorList>
            <person name="Liu X."/>
            <person name="Lai Q."/>
            <person name="Du Y."/>
            <person name="Sun F."/>
            <person name="Zhang X."/>
            <person name="Wang S."/>
            <person name="Shao Z."/>
        </authorList>
    </citation>
    <scope>NUCLEOTIDE SEQUENCE [LARGE SCALE GENOMIC DNA]</scope>
    <source>
        <strain evidence="4 5">PTG4-2</strain>
    </source>
</reference>
<dbReference type="EMBL" id="QHHQ01000002">
    <property type="protein sequence ID" value="RAI01626.1"/>
    <property type="molecule type" value="Genomic_DNA"/>
</dbReference>
<sequence>MRGITTVRTELLVTSAVALALSIPVPAAAGCSTKSGVTTCTGDVSGGVSVSGGSALTVGELTADITPSKSNPGARLRNAGSKGGRSKKHNGKTGGNGKSAAVSYDGAPYSMSTAGSGALAQSTGGKGGSGKKITYAFGGKGKSGGDGGAGHTAAITVSSGTISTSGSDQSAIGAVSDGGNGGSSGQTGGDFGNATSRSAGAGGSAGDASVTVTTATVGVDANGAITVLSKSTAGNGGAGGSAEAYAEATGGSGGHGGASGTASANIASGIFTASGSDARTLDVRSIAGNGGEGGLATGSSKGAAAVGGSGGHGGNASAATATIGNGIFSVTGANANLLLVRSVAGDGGDGGGGVGTPPGATGGGSNGGGGGSAGTATLTINGGDYSASGNGTIGIEVASKGGAGGDGGIAVSSTDDVYAGDASDGGASGSVSLGITDASITLVGDTGPAILLVSTGGDGGDGGSASSAEGFVYGGSGGSGGNAGQITLTSKGSLTIYAEGTAPGQHGIHAASIGASGGKGGAASAGGGSSHGGDGGSGGAGGFVSLTVADGSITTSAESSRGVWGRSYGGSGGNGGKADTTIGDGKGGAAAGSGPAGNVSISYGGSVSTTGGESDAVFAQSVGGFSGSGGNSTGTTAFGAGSESAGAGGEVAVTIAAGSTLKTSGEFSYALDAQSVGGGGGKGNSGLGVKQLGGSGSAGGDGGNVTVTSGGASITTDGDAAKALTARSVGGGGGDAGGGAGIESIGGSAGTGGDGGDVMVTNSADIATDGASADGIHAASHGGGGGSTAQIVASFALGGAGGKGGDAGLVTVINEGNVATQGDSADAIFLHSVGGGGGDAGGVIAVGGPVAISHGGSGGNGGDGGNVSYSETVLTPLQITTEGDGALGILAHSNGGGGGHSSSTVTVSSAIVGGVSVSVGGKAGDGGNGGVVSLTTGADVSTTGDNAVGVSAASVGGGGGSAGNQVSAAAGVFFSADVAIGGKGGSGGDGAAVTLVSGGNVSTQGHNASALVARSVGGGGGSAGSLVGASLTGVNVTIGGSGSASGSGGTVNVNTAGSLSTVGDDSLGIYAVSVARGGGDAGLVVNGSGGLATIGVNIGGSGGAGGSGGVVTVNNGADINTIGDHSTAILAKSVGGGGGHSSTVVSGAAAVASIAVAIGGSGGAGGTGGAVTVTSDGVLSTAGAQAHGIHAQSHGGAGGTSNTVVNGTFDIGVGDIPVSGNVSVTIGGSGGKGGKAGAVTVTTKSGSSITTGDLGAKGILAQSIGGNGGAGGTVWAGAVDVSETASVSVDVGIGGAGGDSGRSGDVSVTNAGPVTTGGDFGEGILALSVGGNGGSGGSVYSILGTFSQSSSGSVQVNVGGAGGDGAVAGAVTVDNSGDITTVGGSADAIHAKSVGGNGGRAGSAAAISVAKTATSSESKSFNFSVGVDVGGKGGKAAHGNTVTVTNSGALTTSGDDARGIVAHSVGGGGGDGGAAAAYSLSLEAPYDCRLEGPTFTCTSPTNDDDTVDVSASLAVAVGGSGGAAGNGGDVVVTNNGAITTSGKAAHAIVAESHGGGGGTGGNAGLGTRPWTKNQYVSDFTGVTIPVWTELSVLVGGSGGASGDGGAISVDNTAPLTLSGDSSFGIRAQSVGGGGGHGGTGSGGFFTIFNLGGLGSGGGDGGKIGVESSGAITLSGSGGSAIFAQSVGGGGGSAGDVEFFLAKGFGNLNIGAGVGVQLNAGAGGDGGNVSVTSSGAITTTGDTSHGILAISIGGSGGSAGISGIFEGGIDSFSGSAGDKGDGGTVTVDVEAPIRVSGQWSHGVFAQSGSGSKDGDKSGDVTITVSADVTASGQKGRALLAQSSSHNNANNGTVAIVVEEGAAVTVGASGSETIGYFDGDANTLENSGIIRHGGSGFVIRTNGVASLSVENNRAIVGSVLTELRSGGTAAPITIANNAGAAFGLGETMSLGASGSFTNDGVMSAGGVGTIGTATFDMGRLEQSATGILHVDFDIAGGNDLVAFKGGSAPTLAGTVKPNVVGTLPLSGDSGSFDIVTSTVGIGGNTLTVSDTATVDYSLTSSVAISGSAGGVPGAATTNAIALNYEVDYTPWTALPGAAAPASVAAPSKLNSNHTRFGHHVDDLVTLRRQEIAAGGDDFAFVDDLVGYLLDTDDVGQLVDIYDRFAPGELLAGADAATFASLRFADVLNSCPAVDANSAAVFNEEGSCVFLQIAGVARRGEREGLSIGYDEDVFAVSAGGTGEVAENWFVGGALRYEAYELDNGRADASGNRFHAGAVLKREIGATTLSASFSGGFGDYDLSRSVYTPGGATHVSGDPTLWWMAGHARAAHTFAVSDVVAVKPYVDVGVTHVSQDALRETGAGAYGLSADEFAETFVTLNPAAELSANFRLAGIEAQASLRAGVLAFIGNDGFETDARLVGAGGAGPTFTVRNDVDDLFADLGAALKAQVHDNVTVEAGLDALVGSDQQEYQGALRLNIHF</sequence>
<feature type="region of interest" description="Disordered" evidence="1">
    <location>
        <begin position="232"/>
        <end position="259"/>
    </location>
</feature>
<feature type="compositionally biased region" description="Gly residues" evidence="1">
    <location>
        <begin position="250"/>
        <end position="259"/>
    </location>
</feature>
<protein>
    <recommendedName>
        <fullName evidence="3">Autotransporter domain-containing protein</fullName>
    </recommendedName>
</protein>
<organism evidence="4 5">
    <name type="scientific">Acuticoccus sediminis</name>
    <dbReference type="NCBI Taxonomy" id="2184697"/>
    <lineage>
        <taxon>Bacteria</taxon>
        <taxon>Pseudomonadati</taxon>
        <taxon>Pseudomonadota</taxon>
        <taxon>Alphaproteobacteria</taxon>
        <taxon>Hyphomicrobiales</taxon>
        <taxon>Amorphaceae</taxon>
        <taxon>Acuticoccus</taxon>
    </lineage>
</organism>
<feature type="region of interest" description="Disordered" evidence="1">
    <location>
        <begin position="292"/>
        <end position="311"/>
    </location>
</feature>
<comment type="caution">
    <text evidence="4">The sequence shown here is derived from an EMBL/GenBank/DDBJ whole genome shotgun (WGS) entry which is preliminary data.</text>
</comment>
<feature type="domain" description="Autotransporter" evidence="3">
    <location>
        <begin position="2199"/>
        <end position="2478"/>
    </location>
</feature>
<dbReference type="SMART" id="SM00869">
    <property type="entry name" value="Autotransporter"/>
    <property type="match status" value="1"/>
</dbReference>
<feature type="region of interest" description="Disordered" evidence="1">
    <location>
        <begin position="160"/>
        <end position="207"/>
    </location>
</feature>
<feature type="region of interest" description="Disordered" evidence="1">
    <location>
        <begin position="555"/>
        <end position="581"/>
    </location>
</feature>
<feature type="chain" id="PRO_5032761363" description="Autotransporter domain-containing protein" evidence="2">
    <location>
        <begin position="30"/>
        <end position="2478"/>
    </location>
</feature>
<feature type="region of interest" description="Disordered" evidence="1">
    <location>
        <begin position="349"/>
        <end position="370"/>
    </location>
</feature>
<keyword evidence="2" id="KW-0732">Signal</keyword>
<feature type="signal peptide" evidence="2">
    <location>
        <begin position="1"/>
        <end position="29"/>
    </location>
</feature>
<keyword evidence="5" id="KW-1185">Reference proteome</keyword>
<name>A0A8B2NP06_9HYPH</name>
<dbReference type="SUPFAM" id="SSF103515">
    <property type="entry name" value="Autotransporter"/>
    <property type="match status" value="1"/>
</dbReference>
<feature type="compositionally biased region" description="Low complexity" evidence="1">
    <location>
        <begin position="160"/>
        <end position="175"/>
    </location>
</feature>
<dbReference type="InterPro" id="IPR036709">
    <property type="entry name" value="Autotransporte_beta_dom_sf"/>
</dbReference>
<accession>A0A8B2NP06</accession>
<dbReference type="PROSITE" id="PS51208">
    <property type="entry name" value="AUTOTRANSPORTER"/>
    <property type="match status" value="1"/>
</dbReference>
<evidence type="ECO:0000313" key="4">
    <source>
        <dbReference type="EMBL" id="RAI01626.1"/>
    </source>
</evidence>
<evidence type="ECO:0000259" key="3">
    <source>
        <dbReference type="PROSITE" id="PS51208"/>
    </source>
</evidence>
<feature type="region of interest" description="Disordered" evidence="1">
    <location>
        <begin position="519"/>
        <end position="538"/>
    </location>
</feature>
<feature type="region of interest" description="Disordered" evidence="1">
    <location>
        <begin position="64"/>
        <end position="99"/>
    </location>
</feature>
<evidence type="ECO:0000256" key="2">
    <source>
        <dbReference type="SAM" id="SignalP"/>
    </source>
</evidence>
<evidence type="ECO:0000256" key="1">
    <source>
        <dbReference type="SAM" id="MobiDB-lite"/>
    </source>
</evidence>
<evidence type="ECO:0000313" key="5">
    <source>
        <dbReference type="Proteomes" id="UP000249590"/>
    </source>
</evidence>
<feature type="compositionally biased region" description="Gly residues" evidence="1">
    <location>
        <begin position="567"/>
        <end position="576"/>
    </location>
</feature>